<name>A0A075N1D3_9ARCH</name>
<dbReference type="STRING" id="1459636.NTE_03250"/>
<sequence length="468" mass="51542">MASALATSAIVICGVVVAIVLFQIYTGAEKSSAATIGYNGVEYDDMVARNVYVSVARTTETIPDRNCFGVTSRNMDEFPHGLARSIAQADNNYADEKQEVQGNQQKTTSSSDVEGVSNDQAIALLQKYHFNATVETTRQNFQRISDNAYTFECYFGYGDGGQYLMRVFFDTYYPRYVRFVTVNFTASNGGSPAISSPNIVVSSGDVNATVLFVNKLGSAVRLVYEDPSLLLSSSNGKTEPRTSEKTIPAGKMFQVNYGRYSPQDKEDNNNDVDNPHNNRTFTYTVEPYGISGTVSYRPHPSCIDSISSAKSYYAPDGALLKFPAYVPDGYSFACGVHASNYSFIATYANDRLRAKFQDREGAFSDKFLVDGGIRISYNNFLIFSGWDESLLTYDKSKVPEEWANVTGVTIDNINGNPVILGSRAATNSYGQEVGGKINTLQIFMDTEKYYIQSSLPHNELLKMAKSLG</sequence>
<dbReference type="GeneID" id="41598905"/>
<gene>
    <name evidence="1" type="ORF">NTE_03250</name>
</gene>
<organism evidence="1 2">
    <name type="scientific">Candidatus Nitrososphaera evergladensis SR1</name>
    <dbReference type="NCBI Taxonomy" id="1459636"/>
    <lineage>
        <taxon>Archaea</taxon>
        <taxon>Nitrososphaerota</taxon>
        <taxon>Nitrososphaeria</taxon>
        <taxon>Nitrososphaerales</taxon>
        <taxon>Nitrososphaeraceae</taxon>
        <taxon>Nitrososphaera</taxon>
    </lineage>
</organism>
<dbReference type="Proteomes" id="UP000028194">
    <property type="component" value="Chromosome"/>
</dbReference>
<dbReference type="OrthoDB" id="384198at2157"/>
<keyword evidence="2" id="KW-1185">Reference proteome</keyword>
<dbReference type="RefSeq" id="WP_148701710.1">
    <property type="nucleotide sequence ID" value="NZ_CP007174.1"/>
</dbReference>
<evidence type="ECO:0000313" key="1">
    <source>
        <dbReference type="EMBL" id="AIF85279.1"/>
    </source>
</evidence>
<dbReference type="EMBL" id="CP007174">
    <property type="protein sequence ID" value="AIF85279.1"/>
    <property type="molecule type" value="Genomic_DNA"/>
</dbReference>
<dbReference type="HOGENOM" id="CLU_583441_0_0_2"/>
<evidence type="ECO:0000313" key="2">
    <source>
        <dbReference type="Proteomes" id="UP000028194"/>
    </source>
</evidence>
<protein>
    <submittedName>
        <fullName evidence="1">Uncharacterized protein</fullName>
    </submittedName>
</protein>
<accession>A0A075N1D3</accession>
<dbReference type="AlphaFoldDB" id="A0A075N1D3"/>
<reference evidence="1 2" key="1">
    <citation type="journal article" date="2014" name="PLoS ONE">
        <title>Genome Sequence of Candidatus Nitrososphaera evergladensis from Group I.1b Enriched from Everglades Soil Reveals Novel Genomic Features of the Ammonia-Oxidizing Archaea.</title>
        <authorList>
            <person name="Zhalnina K.V."/>
            <person name="Dias R."/>
            <person name="Leonard M.T."/>
            <person name="Dorr de Quadros P."/>
            <person name="Camargo F.A."/>
            <person name="Drew J.C."/>
            <person name="Farmerie W.G."/>
            <person name="Daroub S.H."/>
            <person name="Triplett E.W."/>
        </authorList>
    </citation>
    <scope>NUCLEOTIDE SEQUENCE [LARGE SCALE GENOMIC DNA]</scope>
    <source>
        <strain evidence="1 2">SR1</strain>
    </source>
</reference>
<dbReference type="KEGG" id="nev:NTE_03250"/>
<proteinExistence type="predicted"/>